<proteinExistence type="predicted"/>
<feature type="domain" description="NAD-dependent epimerase/dehydratase" evidence="1">
    <location>
        <begin position="6"/>
        <end position="212"/>
    </location>
</feature>
<protein>
    <submittedName>
        <fullName evidence="2">SDR family oxidoreductase</fullName>
    </submittedName>
</protein>
<evidence type="ECO:0000313" key="3">
    <source>
        <dbReference type="Proteomes" id="UP000509658"/>
    </source>
</evidence>
<dbReference type="EMBL" id="CP054491">
    <property type="protein sequence ID" value="QKQ25560.1"/>
    <property type="molecule type" value="Genomic_DNA"/>
</dbReference>
<evidence type="ECO:0000259" key="1">
    <source>
        <dbReference type="Pfam" id="PF01370"/>
    </source>
</evidence>
<dbReference type="SUPFAM" id="SSF51735">
    <property type="entry name" value="NAD(P)-binding Rossmann-fold domains"/>
    <property type="match status" value="1"/>
</dbReference>
<dbReference type="InterPro" id="IPR036291">
    <property type="entry name" value="NAD(P)-bd_dom_sf"/>
</dbReference>
<gene>
    <name evidence="2" type="ORF">HUE57_04025</name>
</gene>
<dbReference type="InterPro" id="IPR001509">
    <property type="entry name" value="Epimerase_deHydtase"/>
</dbReference>
<name>A0A6N0HTF9_9GAMM</name>
<dbReference type="GO" id="GO:0004029">
    <property type="term" value="F:aldehyde dehydrogenase (NAD+) activity"/>
    <property type="evidence" value="ECO:0007669"/>
    <property type="project" value="TreeGrafter"/>
</dbReference>
<evidence type="ECO:0000313" key="2">
    <source>
        <dbReference type="EMBL" id="QKQ25560.1"/>
    </source>
</evidence>
<dbReference type="Gene3D" id="3.40.50.720">
    <property type="entry name" value="NAD(P)-binding Rossmann-like Domain"/>
    <property type="match status" value="1"/>
</dbReference>
<dbReference type="CDD" id="cd05266">
    <property type="entry name" value="SDR_a4"/>
    <property type="match status" value="1"/>
</dbReference>
<dbReference type="RefSeq" id="WP_174672754.1">
    <property type="nucleotide sequence ID" value="NZ_CP054491.1"/>
</dbReference>
<keyword evidence="3" id="KW-1185">Reference proteome</keyword>
<dbReference type="InterPro" id="IPR051783">
    <property type="entry name" value="NAD(P)-dependent_oxidoreduct"/>
</dbReference>
<dbReference type="PANTHER" id="PTHR48079">
    <property type="entry name" value="PROTEIN YEEZ"/>
    <property type="match status" value="1"/>
</dbReference>
<sequence>MEKCVFIVGCGYVGRRVASAWRTESVHVGALTHTECRVDELKVHGIAPIVGDLDKNGDLDGLSIEGDLLYHFAPPPRSGEVDSRVEHLLNSIGDQRPARIVYLSTTGVYGDCGGVWIDEQQPLNPVAARAKRRVDAEQRYREWCEARGVELVILRVSGIYGPGKLPEARIRRGDPVLEEASSPYTNRIHIDDLVAAAVAAGREGASGIYNVADGHPTTMTDYFCRVADHLGLPQPEQLTPEAAEAVLGEGMKSYLAESRRIDNSRLKDLLGGKLRFPDLEHGLAGC</sequence>
<dbReference type="PANTHER" id="PTHR48079:SF6">
    <property type="entry name" value="NAD(P)-BINDING DOMAIN-CONTAINING PROTEIN-RELATED"/>
    <property type="match status" value="1"/>
</dbReference>
<dbReference type="AlphaFoldDB" id="A0A6N0HTF9"/>
<dbReference type="GO" id="GO:0005737">
    <property type="term" value="C:cytoplasm"/>
    <property type="evidence" value="ECO:0007669"/>
    <property type="project" value="TreeGrafter"/>
</dbReference>
<organism evidence="2 3">
    <name type="scientific">Candidatus Reidiella endopervernicosa</name>
    <dbReference type="NCBI Taxonomy" id="2738883"/>
    <lineage>
        <taxon>Bacteria</taxon>
        <taxon>Pseudomonadati</taxon>
        <taxon>Pseudomonadota</taxon>
        <taxon>Gammaproteobacteria</taxon>
        <taxon>Candidatus Reidiella</taxon>
    </lineage>
</organism>
<dbReference type="Pfam" id="PF01370">
    <property type="entry name" value="Epimerase"/>
    <property type="match status" value="1"/>
</dbReference>
<dbReference type="Proteomes" id="UP000509658">
    <property type="component" value="Chromosome"/>
</dbReference>
<reference evidence="2 3" key="1">
    <citation type="submission" date="2020-05" db="EMBL/GenBank/DDBJ databases">
        <title>Horizontal transmission and recombination maintain forever young bacterial symbiont genomes.</title>
        <authorList>
            <person name="Russell S.L."/>
            <person name="Pepper-Tunick E."/>
            <person name="Svedberg J."/>
            <person name="Byrne A."/>
            <person name="Ruelas Castillo J."/>
            <person name="Vollmers C."/>
            <person name="Beinart R.A."/>
            <person name="Corbett-Detig R."/>
        </authorList>
    </citation>
    <scope>NUCLEOTIDE SEQUENCE [LARGE SCALE GENOMIC DNA]</scope>
    <source>
        <strain evidence="2">Santa_Monica_outfall</strain>
    </source>
</reference>
<dbReference type="KEGG" id="rev:HUE57_04025"/>
<accession>A0A6N0HTF9</accession>